<keyword evidence="2" id="KW-1185">Reference proteome</keyword>
<name>A0ABV3B132_9ACTN</name>
<sequence>MGWSPMVFRFVDGGETPVPPDPAVVRAVLQPYDADGPGAPEGEDGSPAYRVRAADGSEAEIFADDHGLTVHRPHAGEVWDIVAELVTRLGAVVLDPSGTGVVCRAEEHGHLPARWRADAVVIEMTGEALETALTGRRRG</sequence>
<proteinExistence type="predicted"/>
<dbReference type="EMBL" id="JBEYXT010000082">
    <property type="protein sequence ID" value="MEU6803120.1"/>
    <property type="molecule type" value="Genomic_DNA"/>
</dbReference>
<comment type="caution">
    <text evidence="1">The sequence shown here is derived from an EMBL/GenBank/DDBJ whole genome shotgun (WGS) entry which is preliminary data.</text>
</comment>
<evidence type="ECO:0000313" key="1">
    <source>
        <dbReference type="EMBL" id="MEU6803120.1"/>
    </source>
</evidence>
<protein>
    <submittedName>
        <fullName evidence="1">Uncharacterized protein</fullName>
    </submittedName>
</protein>
<accession>A0ABV3B132</accession>
<dbReference type="RefSeq" id="WP_359696921.1">
    <property type="nucleotide sequence ID" value="NZ_JBEYXT010000082.1"/>
</dbReference>
<reference evidence="1 2" key="1">
    <citation type="submission" date="2024-06" db="EMBL/GenBank/DDBJ databases">
        <title>The Natural Products Discovery Center: Release of the First 8490 Sequenced Strains for Exploring Actinobacteria Biosynthetic Diversity.</title>
        <authorList>
            <person name="Kalkreuter E."/>
            <person name="Kautsar S.A."/>
            <person name="Yang D."/>
            <person name="Bader C.D."/>
            <person name="Teijaro C.N."/>
            <person name="Fluegel L."/>
            <person name="Davis C.M."/>
            <person name="Simpson J.R."/>
            <person name="Lauterbach L."/>
            <person name="Steele A.D."/>
            <person name="Gui C."/>
            <person name="Meng S."/>
            <person name="Li G."/>
            <person name="Viehrig K."/>
            <person name="Ye F."/>
            <person name="Su P."/>
            <person name="Kiefer A.F."/>
            <person name="Nichols A."/>
            <person name="Cepeda A.J."/>
            <person name="Yan W."/>
            <person name="Fan B."/>
            <person name="Jiang Y."/>
            <person name="Adhikari A."/>
            <person name="Zheng C.-J."/>
            <person name="Schuster L."/>
            <person name="Cowan T.M."/>
            <person name="Smanski M.J."/>
            <person name="Chevrette M.G."/>
            <person name="De Carvalho L.P.S."/>
            <person name="Shen B."/>
        </authorList>
    </citation>
    <scope>NUCLEOTIDE SEQUENCE [LARGE SCALE GENOMIC DNA]</scope>
    <source>
        <strain evidence="1 2">NPDC046851</strain>
    </source>
</reference>
<evidence type="ECO:0000313" key="2">
    <source>
        <dbReference type="Proteomes" id="UP001551189"/>
    </source>
</evidence>
<organism evidence="1 2">
    <name type="scientific">Streptomyces neyagawaensis</name>
    <dbReference type="NCBI Taxonomy" id="42238"/>
    <lineage>
        <taxon>Bacteria</taxon>
        <taxon>Bacillati</taxon>
        <taxon>Actinomycetota</taxon>
        <taxon>Actinomycetes</taxon>
        <taxon>Kitasatosporales</taxon>
        <taxon>Streptomycetaceae</taxon>
        <taxon>Streptomyces</taxon>
    </lineage>
</organism>
<gene>
    <name evidence="1" type="ORF">ABZ931_19220</name>
</gene>
<dbReference type="Proteomes" id="UP001551189">
    <property type="component" value="Unassembled WGS sequence"/>
</dbReference>